<comment type="caution">
    <text evidence="2">The sequence shown here is derived from an EMBL/GenBank/DDBJ whole genome shotgun (WGS) entry which is preliminary data.</text>
</comment>
<name>A0A9P6GH12_9PLEO</name>
<evidence type="ECO:0000256" key="1">
    <source>
        <dbReference type="SAM" id="MobiDB-lite"/>
    </source>
</evidence>
<dbReference type="Proteomes" id="UP000756921">
    <property type="component" value="Unassembled WGS sequence"/>
</dbReference>
<dbReference type="AlphaFoldDB" id="A0A9P6GH12"/>
<reference evidence="2" key="1">
    <citation type="journal article" date="2020" name="Mol. Plant Microbe Interact.">
        <title>Genome Sequence of the Biocontrol Agent Coniothyrium minitans strain Conio (IMI 134523).</title>
        <authorList>
            <person name="Patel D."/>
            <person name="Shittu T.A."/>
            <person name="Baroncelli R."/>
            <person name="Muthumeenakshi S."/>
            <person name="Osborne T.H."/>
            <person name="Janganan T.K."/>
            <person name="Sreenivasaprasad S."/>
        </authorList>
    </citation>
    <scope>NUCLEOTIDE SEQUENCE</scope>
    <source>
        <strain evidence="2">Conio</strain>
    </source>
</reference>
<evidence type="ECO:0000313" key="3">
    <source>
        <dbReference type="Proteomes" id="UP000756921"/>
    </source>
</evidence>
<sequence length="150" mass="17209">MPDDSLSRQITVPVLGRITWALFLPKEHHHHTMRNMEPAGFYQRARAATALIRVHQASRIGEETLESFGKGLFRPDSTARPCEPTSPTTTHTTHTTHTHTHIHIHMHTYTHTYTLVPQPARASAPSFSDTRLRLLATRSRWVQATWLAWY</sequence>
<evidence type="ECO:0000313" key="2">
    <source>
        <dbReference type="EMBL" id="KAF9735213.1"/>
    </source>
</evidence>
<proteinExistence type="predicted"/>
<gene>
    <name evidence="2" type="ORF">PMIN01_06618</name>
</gene>
<dbReference type="EMBL" id="WJXW01000006">
    <property type="protein sequence ID" value="KAF9735213.1"/>
    <property type="molecule type" value="Genomic_DNA"/>
</dbReference>
<keyword evidence="3" id="KW-1185">Reference proteome</keyword>
<protein>
    <submittedName>
        <fullName evidence="2">Uncharacterized protein</fullName>
    </submittedName>
</protein>
<accession>A0A9P6GH12</accession>
<feature type="region of interest" description="Disordered" evidence="1">
    <location>
        <begin position="71"/>
        <end position="94"/>
    </location>
</feature>
<organism evidence="2 3">
    <name type="scientific">Paraphaeosphaeria minitans</name>
    <dbReference type="NCBI Taxonomy" id="565426"/>
    <lineage>
        <taxon>Eukaryota</taxon>
        <taxon>Fungi</taxon>
        <taxon>Dikarya</taxon>
        <taxon>Ascomycota</taxon>
        <taxon>Pezizomycotina</taxon>
        <taxon>Dothideomycetes</taxon>
        <taxon>Pleosporomycetidae</taxon>
        <taxon>Pleosporales</taxon>
        <taxon>Massarineae</taxon>
        <taxon>Didymosphaeriaceae</taxon>
        <taxon>Paraphaeosphaeria</taxon>
    </lineage>
</organism>